<organism evidence="2">
    <name type="scientific">Pantoea phage Survivor</name>
    <dbReference type="NCBI Taxonomy" id="3232176"/>
    <lineage>
        <taxon>Viruses</taxon>
        <taxon>Duplodnaviria</taxon>
        <taxon>Heunggongvirae</taxon>
        <taxon>Uroviricota</taxon>
        <taxon>Caudoviricetes</taxon>
    </lineage>
</organism>
<reference evidence="2" key="1">
    <citation type="submission" date="2024-06" db="EMBL/GenBank/DDBJ databases">
        <authorList>
            <person name="Gannavaram S."/>
            <person name="Nemani S."/>
            <person name="Datta M."/>
            <person name="Picchiottino A."/>
            <person name="Mereddy A."/>
            <person name="Gannavaram N."/>
            <person name="Honeycutt C."/>
            <person name="Tran D."/>
            <person name="Choi K."/>
            <person name="Srinivasan K."/>
            <person name="Johnson A."/>
        </authorList>
    </citation>
    <scope>NUCLEOTIDE SEQUENCE</scope>
</reference>
<name>A0AAU8KXA9_9CAUD</name>
<accession>A0AAU8KXA9</accession>
<feature type="transmembrane region" description="Helical" evidence="1">
    <location>
        <begin position="12"/>
        <end position="31"/>
    </location>
</feature>
<evidence type="ECO:0000256" key="1">
    <source>
        <dbReference type="SAM" id="Phobius"/>
    </source>
</evidence>
<keyword evidence="1" id="KW-0472">Membrane</keyword>
<keyword evidence="1" id="KW-1133">Transmembrane helix</keyword>
<protein>
    <submittedName>
        <fullName evidence="2">Membrane protein</fullName>
    </submittedName>
</protein>
<sequence length="51" mass="5713">MSMFSDQVAFGAAMLSGIVVMIFGYVAWNGIKKIVADCRHKNHAMAMRNRH</sequence>
<keyword evidence="1" id="KW-0812">Transmembrane</keyword>
<dbReference type="EMBL" id="PP885733">
    <property type="protein sequence ID" value="XCN28174.1"/>
    <property type="molecule type" value="Genomic_DNA"/>
</dbReference>
<proteinExistence type="predicted"/>
<evidence type="ECO:0000313" key="2">
    <source>
        <dbReference type="EMBL" id="XCN28174.1"/>
    </source>
</evidence>